<reference evidence="2" key="1">
    <citation type="journal article" date="2019" name="Int. J. Syst. Evol. Microbiol.">
        <title>The Global Catalogue of Microorganisms (GCM) 10K type strain sequencing project: providing services to taxonomists for standard genome sequencing and annotation.</title>
        <authorList>
            <consortium name="The Broad Institute Genomics Platform"/>
            <consortium name="The Broad Institute Genome Sequencing Center for Infectious Disease"/>
            <person name="Wu L."/>
            <person name="Ma J."/>
        </authorList>
    </citation>
    <scope>NUCLEOTIDE SEQUENCE [LARGE SCALE GENOMIC DNA]</scope>
    <source>
        <strain evidence="2">JCM 17442</strain>
    </source>
</reference>
<dbReference type="EMBL" id="BAABAU010000003">
    <property type="protein sequence ID" value="GAA4266781.1"/>
    <property type="molecule type" value="Genomic_DNA"/>
</dbReference>
<evidence type="ECO:0000313" key="1">
    <source>
        <dbReference type="EMBL" id="GAA4266781.1"/>
    </source>
</evidence>
<organism evidence="1 2">
    <name type="scientific">Frondihabitans peucedani</name>
    <dbReference type="NCBI Taxonomy" id="598626"/>
    <lineage>
        <taxon>Bacteria</taxon>
        <taxon>Bacillati</taxon>
        <taxon>Actinomycetota</taxon>
        <taxon>Actinomycetes</taxon>
        <taxon>Micrococcales</taxon>
        <taxon>Microbacteriaceae</taxon>
        <taxon>Frondihabitans</taxon>
    </lineage>
</organism>
<evidence type="ECO:0008006" key="3">
    <source>
        <dbReference type="Google" id="ProtNLM"/>
    </source>
</evidence>
<accession>A0ABP8E3G2</accession>
<gene>
    <name evidence="1" type="ORF">GCM10022256_23930</name>
</gene>
<name>A0ABP8E3G2_9MICO</name>
<proteinExistence type="predicted"/>
<dbReference type="RefSeq" id="WP_344796468.1">
    <property type="nucleotide sequence ID" value="NZ_BAABAU010000003.1"/>
</dbReference>
<keyword evidence="2" id="KW-1185">Reference proteome</keyword>
<comment type="caution">
    <text evidence="1">The sequence shown here is derived from an EMBL/GenBank/DDBJ whole genome shotgun (WGS) entry which is preliminary data.</text>
</comment>
<sequence>MTDTDCPAIDPECETVDEPAGVRRLECDLATAFHAFAEHEGMSAEHRDRMIADATGAVLDAASAAGRSGHGQAAVRAVWRAGGRRPACAGVTPGWADLLAACLDAIAAAECSDATAAADHSEVPPPTIGA</sequence>
<protein>
    <recommendedName>
        <fullName evidence="3">DUF222 domain-containing protein</fullName>
    </recommendedName>
</protein>
<evidence type="ECO:0000313" key="2">
    <source>
        <dbReference type="Proteomes" id="UP001501594"/>
    </source>
</evidence>
<dbReference type="Proteomes" id="UP001501594">
    <property type="component" value="Unassembled WGS sequence"/>
</dbReference>